<evidence type="ECO:0000313" key="3">
    <source>
        <dbReference type="EMBL" id="EYU41563.1"/>
    </source>
</evidence>
<feature type="compositionally biased region" description="Polar residues" evidence="1">
    <location>
        <begin position="1"/>
        <end position="12"/>
    </location>
</feature>
<proteinExistence type="predicted"/>
<dbReference type="STRING" id="4155.A0A022RP65"/>
<dbReference type="EMBL" id="KI630319">
    <property type="protein sequence ID" value="EYU41563.1"/>
    <property type="molecule type" value="Genomic_DNA"/>
</dbReference>
<reference evidence="3 4" key="1">
    <citation type="journal article" date="2013" name="Proc. Natl. Acad. Sci. U.S.A.">
        <title>Fine-scale variation in meiotic recombination in Mimulus inferred from population shotgun sequencing.</title>
        <authorList>
            <person name="Hellsten U."/>
            <person name="Wright K.M."/>
            <person name="Jenkins J."/>
            <person name="Shu S."/>
            <person name="Yuan Y."/>
            <person name="Wessler S.R."/>
            <person name="Schmutz J."/>
            <person name="Willis J.H."/>
            <person name="Rokhsar D.S."/>
        </authorList>
    </citation>
    <scope>NUCLEOTIDE SEQUENCE [LARGE SCALE GENOMIC DNA]</scope>
    <source>
        <strain evidence="4">cv. DUN x IM62</strain>
    </source>
</reference>
<gene>
    <name evidence="3" type="ORF">MIMGU_mgv1a025379mg</name>
</gene>
<accession>A0A022RP65</accession>
<dbReference type="GO" id="GO:0005634">
    <property type="term" value="C:nucleus"/>
    <property type="evidence" value="ECO:0000318"/>
    <property type="project" value="GO_Central"/>
</dbReference>
<feature type="domain" description="VQ" evidence="2">
    <location>
        <begin position="65"/>
        <end position="90"/>
    </location>
</feature>
<feature type="compositionally biased region" description="Polar residues" evidence="1">
    <location>
        <begin position="30"/>
        <end position="42"/>
    </location>
</feature>
<dbReference type="PANTHER" id="PTHR33143">
    <property type="entry name" value="F16F4.1 PROTEIN-RELATED"/>
    <property type="match status" value="1"/>
</dbReference>
<sequence length="194" mass="21193">MKGVTTTINGSRPSPLRINKDSHAIHKSSSDQNLIHSSSGSPAKNHGGGGGVASKRQQPPVIIYTHPPKVIHAQARDFRALVQKLTGMSRADDDVKTTVKPEPEESGSLYLSAADVKDRGPVMNSNSNSNNNDNNNVGYEETKLTDEITEQQDCSPLYKFPNYPCYDDPIFAPISNDFFCSNNPISPSLMEMMN</sequence>
<dbReference type="eggNOG" id="ENOG502S37N">
    <property type="taxonomic scope" value="Eukaryota"/>
</dbReference>
<evidence type="ECO:0000256" key="1">
    <source>
        <dbReference type="SAM" id="MobiDB-lite"/>
    </source>
</evidence>
<name>A0A022RP65_ERYGU</name>
<dbReference type="Proteomes" id="UP000030748">
    <property type="component" value="Unassembled WGS sequence"/>
</dbReference>
<dbReference type="Pfam" id="PF05678">
    <property type="entry name" value="VQ"/>
    <property type="match status" value="1"/>
</dbReference>
<evidence type="ECO:0000313" key="4">
    <source>
        <dbReference type="Proteomes" id="UP000030748"/>
    </source>
</evidence>
<evidence type="ECO:0000259" key="2">
    <source>
        <dbReference type="Pfam" id="PF05678"/>
    </source>
</evidence>
<feature type="region of interest" description="Disordered" evidence="1">
    <location>
        <begin position="1"/>
        <end position="55"/>
    </location>
</feature>
<dbReference type="InterPro" id="IPR008889">
    <property type="entry name" value="VQ"/>
</dbReference>
<dbReference type="InterPro" id="IPR039607">
    <property type="entry name" value="VQ_8/17/18/20/21/25"/>
</dbReference>
<feature type="non-terminal residue" evidence="3">
    <location>
        <position position="194"/>
    </location>
</feature>
<dbReference type="PANTHER" id="PTHR33143:SF76">
    <property type="entry name" value="VQ MOTIF-CONTAINING PROTEIN 8, CHLOROPLASTIC"/>
    <property type="match status" value="1"/>
</dbReference>
<organism evidence="3 4">
    <name type="scientific">Erythranthe guttata</name>
    <name type="common">Yellow monkey flower</name>
    <name type="synonym">Mimulus guttatus</name>
    <dbReference type="NCBI Taxonomy" id="4155"/>
    <lineage>
        <taxon>Eukaryota</taxon>
        <taxon>Viridiplantae</taxon>
        <taxon>Streptophyta</taxon>
        <taxon>Embryophyta</taxon>
        <taxon>Tracheophyta</taxon>
        <taxon>Spermatophyta</taxon>
        <taxon>Magnoliopsida</taxon>
        <taxon>eudicotyledons</taxon>
        <taxon>Gunneridae</taxon>
        <taxon>Pentapetalae</taxon>
        <taxon>asterids</taxon>
        <taxon>lamiids</taxon>
        <taxon>Lamiales</taxon>
        <taxon>Phrymaceae</taxon>
        <taxon>Erythranthe</taxon>
    </lineage>
</organism>
<dbReference type="AlphaFoldDB" id="A0A022RP65"/>
<keyword evidence="4" id="KW-1185">Reference proteome</keyword>
<protein>
    <recommendedName>
        <fullName evidence="2">VQ domain-containing protein</fullName>
    </recommendedName>
</protein>